<evidence type="ECO:0000313" key="3">
    <source>
        <dbReference type="Proteomes" id="UP001163823"/>
    </source>
</evidence>
<gene>
    <name evidence="2" type="ORF">O6P43_008058</name>
</gene>
<dbReference type="PANTHER" id="PTHR36402">
    <property type="entry name" value="EXPRESSED PROTEIN"/>
    <property type="match status" value="1"/>
</dbReference>
<protein>
    <submittedName>
        <fullName evidence="2">Stress response NST1-like protein</fullName>
    </submittedName>
</protein>
<comment type="caution">
    <text evidence="2">The sequence shown here is derived from an EMBL/GenBank/DDBJ whole genome shotgun (WGS) entry which is preliminary data.</text>
</comment>
<evidence type="ECO:0000256" key="1">
    <source>
        <dbReference type="SAM" id="Coils"/>
    </source>
</evidence>
<dbReference type="AlphaFoldDB" id="A0AAD7M640"/>
<keyword evidence="1" id="KW-0175">Coiled coil</keyword>
<name>A0AAD7M640_QUISA</name>
<dbReference type="Proteomes" id="UP001163823">
    <property type="component" value="Chromosome 4"/>
</dbReference>
<organism evidence="2 3">
    <name type="scientific">Quillaja saponaria</name>
    <name type="common">Soap bark tree</name>
    <dbReference type="NCBI Taxonomy" id="32244"/>
    <lineage>
        <taxon>Eukaryota</taxon>
        <taxon>Viridiplantae</taxon>
        <taxon>Streptophyta</taxon>
        <taxon>Embryophyta</taxon>
        <taxon>Tracheophyta</taxon>
        <taxon>Spermatophyta</taxon>
        <taxon>Magnoliopsida</taxon>
        <taxon>eudicotyledons</taxon>
        <taxon>Gunneridae</taxon>
        <taxon>Pentapetalae</taxon>
        <taxon>rosids</taxon>
        <taxon>fabids</taxon>
        <taxon>Fabales</taxon>
        <taxon>Quillajaceae</taxon>
        <taxon>Quillaja</taxon>
    </lineage>
</organism>
<dbReference type="KEGG" id="qsa:O6P43_008058"/>
<evidence type="ECO:0000313" key="2">
    <source>
        <dbReference type="EMBL" id="KAJ7969766.1"/>
    </source>
</evidence>
<sequence length="187" mass="22219">MAPTRSLFRTSTQLSKPLRSFATASDSGHHNNHKFLEPSSYVGSWVTPKDPKEAEAKLAQLRRDYAKQVKERRKEFIHEVELMRLEKQRKDEVKREAIRVVNEERKKLKAEAAKVRAEERKIADEEFRQTLLKERADKLEYWKMKLQSHEEKKKEKKELLHRQSSVWIDELEVEKKILESIVDTTPL</sequence>
<dbReference type="PANTHER" id="PTHR36402:SF1">
    <property type="entry name" value="EXPRESSED PROTEIN"/>
    <property type="match status" value="1"/>
</dbReference>
<accession>A0AAD7M640</accession>
<proteinExistence type="predicted"/>
<dbReference type="EMBL" id="JARAOO010000004">
    <property type="protein sequence ID" value="KAJ7969766.1"/>
    <property type="molecule type" value="Genomic_DNA"/>
</dbReference>
<reference evidence="2" key="1">
    <citation type="journal article" date="2023" name="Science">
        <title>Elucidation of the pathway for biosynthesis of saponin adjuvants from the soapbark tree.</title>
        <authorList>
            <person name="Reed J."/>
            <person name="Orme A."/>
            <person name="El-Demerdash A."/>
            <person name="Owen C."/>
            <person name="Martin L.B.B."/>
            <person name="Misra R.C."/>
            <person name="Kikuchi S."/>
            <person name="Rejzek M."/>
            <person name="Martin A.C."/>
            <person name="Harkess A."/>
            <person name="Leebens-Mack J."/>
            <person name="Louveau T."/>
            <person name="Stephenson M.J."/>
            <person name="Osbourn A."/>
        </authorList>
    </citation>
    <scope>NUCLEOTIDE SEQUENCE</scope>
    <source>
        <strain evidence="2">S10</strain>
    </source>
</reference>
<feature type="coiled-coil region" evidence="1">
    <location>
        <begin position="98"/>
        <end position="125"/>
    </location>
</feature>
<keyword evidence="3" id="KW-1185">Reference proteome</keyword>